<evidence type="ECO:0000256" key="1">
    <source>
        <dbReference type="ARBA" id="ARBA00004123"/>
    </source>
</evidence>
<protein>
    <submittedName>
        <fullName evidence="7">Pathogenesis-related genes transcriptional activator</fullName>
    </submittedName>
</protein>
<dbReference type="RefSeq" id="XP_002953320.1">
    <property type="nucleotide sequence ID" value="XM_002953274.1"/>
</dbReference>
<dbReference type="Proteomes" id="UP000001058">
    <property type="component" value="Unassembled WGS sequence"/>
</dbReference>
<dbReference type="GeneID" id="9622337"/>
<dbReference type="PROSITE" id="PS51032">
    <property type="entry name" value="AP2_ERF"/>
    <property type="match status" value="2"/>
</dbReference>
<dbReference type="KEGG" id="vcn:VOLCADRAFT_63477"/>
<dbReference type="InterPro" id="IPR036955">
    <property type="entry name" value="AP2/ERF_dom_sf"/>
</dbReference>
<accession>D8U3L4</accession>
<keyword evidence="5" id="KW-0539">Nucleus</keyword>
<evidence type="ECO:0000313" key="8">
    <source>
        <dbReference type="Proteomes" id="UP000001058"/>
    </source>
</evidence>
<dbReference type="PANTHER" id="PTHR32467">
    <property type="entry name" value="AP2-LIKE ETHYLENE-RESPONSIVE TRANSCRIPTION FACTOR"/>
    <property type="match status" value="1"/>
</dbReference>
<evidence type="ECO:0000256" key="3">
    <source>
        <dbReference type="ARBA" id="ARBA00023125"/>
    </source>
</evidence>
<dbReference type="STRING" id="3068.D8U3L4"/>
<dbReference type="SUPFAM" id="SSF54171">
    <property type="entry name" value="DNA-binding domain"/>
    <property type="match status" value="2"/>
</dbReference>
<evidence type="ECO:0000259" key="6">
    <source>
        <dbReference type="PROSITE" id="PS51032"/>
    </source>
</evidence>
<dbReference type="PRINTS" id="PR00367">
    <property type="entry name" value="ETHRSPELEMNT"/>
</dbReference>
<dbReference type="eggNOG" id="ENOG502QSBE">
    <property type="taxonomic scope" value="Eukaryota"/>
</dbReference>
<dbReference type="PANTHER" id="PTHR32467:SF90">
    <property type="entry name" value="AP2-LIKE ETHYLENE-RESPONSIVE TRANSCRIPTION FACTOR AIL1"/>
    <property type="match status" value="1"/>
</dbReference>
<dbReference type="GO" id="GO:0003677">
    <property type="term" value="F:DNA binding"/>
    <property type="evidence" value="ECO:0007669"/>
    <property type="project" value="UniProtKB-KW"/>
</dbReference>
<keyword evidence="8" id="KW-1185">Reference proteome</keyword>
<evidence type="ECO:0000313" key="7">
    <source>
        <dbReference type="EMBL" id="EFJ45630.1"/>
    </source>
</evidence>
<dbReference type="Gene3D" id="3.30.730.10">
    <property type="entry name" value="AP2/ERF domain"/>
    <property type="match status" value="2"/>
</dbReference>
<feature type="domain" description="AP2/ERF" evidence="6">
    <location>
        <begin position="156"/>
        <end position="212"/>
    </location>
</feature>
<dbReference type="FunCoup" id="D8U3L4">
    <property type="interactions" value="4"/>
</dbReference>
<dbReference type="SMART" id="SM00380">
    <property type="entry name" value="AP2"/>
    <property type="match status" value="2"/>
</dbReference>
<dbReference type="InterPro" id="IPR001471">
    <property type="entry name" value="AP2/ERF_dom"/>
</dbReference>
<feature type="domain" description="AP2/ERF" evidence="6">
    <location>
        <begin position="61"/>
        <end position="120"/>
    </location>
</feature>
<evidence type="ECO:0000256" key="4">
    <source>
        <dbReference type="ARBA" id="ARBA00023163"/>
    </source>
</evidence>
<dbReference type="OrthoDB" id="207175at2759"/>
<evidence type="ECO:0000256" key="2">
    <source>
        <dbReference type="ARBA" id="ARBA00023015"/>
    </source>
</evidence>
<keyword evidence="2" id="KW-0805">Transcription regulation</keyword>
<keyword evidence="3" id="KW-0238">DNA-binding</keyword>
<dbReference type="AlphaFoldDB" id="D8U3L4"/>
<dbReference type="EMBL" id="GL378356">
    <property type="protein sequence ID" value="EFJ45630.1"/>
    <property type="molecule type" value="Genomic_DNA"/>
</dbReference>
<dbReference type="InterPro" id="IPR016177">
    <property type="entry name" value="DNA-bd_dom_sf"/>
</dbReference>
<keyword evidence="4" id="KW-0804">Transcription</keyword>
<reference evidence="7 8" key="1">
    <citation type="journal article" date="2010" name="Science">
        <title>Genomic analysis of organismal complexity in the multicellular green alga Volvox carteri.</title>
        <authorList>
            <person name="Prochnik S.E."/>
            <person name="Umen J."/>
            <person name="Nedelcu A.M."/>
            <person name="Hallmann A."/>
            <person name="Miller S.M."/>
            <person name="Nishii I."/>
            <person name="Ferris P."/>
            <person name="Kuo A."/>
            <person name="Mitros T."/>
            <person name="Fritz-Laylin L.K."/>
            <person name="Hellsten U."/>
            <person name="Chapman J."/>
            <person name="Simakov O."/>
            <person name="Rensing S.A."/>
            <person name="Terry A."/>
            <person name="Pangilinan J."/>
            <person name="Kapitonov V."/>
            <person name="Jurka J."/>
            <person name="Salamov A."/>
            <person name="Shapiro H."/>
            <person name="Schmutz J."/>
            <person name="Grimwood J."/>
            <person name="Lindquist E."/>
            <person name="Lucas S."/>
            <person name="Grigoriev I.V."/>
            <person name="Schmitt R."/>
            <person name="Kirk D."/>
            <person name="Rokhsar D.S."/>
        </authorList>
    </citation>
    <scope>NUCLEOTIDE SEQUENCE [LARGE SCALE GENOMIC DNA]</scope>
    <source>
        <strain evidence="8">f. Nagariensis / Eve</strain>
    </source>
</reference>
<dbReference type="GO" id="GO:0005634">
    <property type="term" value="C:nucleus"/>
    <property type="evidence" value="ECO:0007669"/>
    <property type="project" value="UniProtKB-SubCell"/>
</dbReference>
<proteinExistence type="predicted"/>
<dbReference type="GO" id="GO:0003700">
    <property type="term" value="F:DNA-binding transcription factor activity"/>
    <property type="evidence" value="ECO:0007669"/>
    <property type="project" value="InterPro"/>
</dbReference>
<evidence type="ECO:0000256" key="5">
    <source>
        <dbReference type="ARBA" id="ARBA00023242"/>
    </source>
</evidence>
<dbReference type="InParanoid" id="D8U3L4"/>
<dbReference type="CDD" id="cd00018">
    <property type="entry name" value="AP2"/>
    <property type="match status" value="2"/>
</dbReference>
<name>D8U3L4_VOLCA</name>
<gene>
    <name evidence="7" type="ORF">VOLCADRAFT_63477</name>
</gene>
<sequence>MAPRATPWLLASLSPSNFNINRKCSSTGRICVCKYWQGSGVHQVLQYCSTCSLSYPHHPAPIAHVPYVRDFARWEAHIWVKEIGRQVYLGGYEEEVHAAEAYDVAVLKCKGTKGVRTNFPISQYQGLLPSLKDIELEDLIMAVRRQSQGFSRGSSTYRGVTAHLSGRWEARIGIPGSKHIYLGLFESERDAAASYDRSLLRLRGSSAATNFPLSDYRRELAEYHSYQQVRSMVSSTGQL</sequence>
<organism evidence="8">
    <name type="scientific">Volvox carteri f. nagariensis</name>
    <dbReference type="NCBI Taxonomy" id="3068"/>
    <lineage>
        <taxon>Eukaryota</taxon>
        <taxon>Viridiplantae</taxon>
        <taxon>Chlorophyta</taxon>
        <taxon>core chlorophytes</taxon>
        <taxon>Chlorophyceae</taxon>
        <taxon>CS clade</taxon>
        <taxon>Chlamydomonadales</taxon>
        <taxon>Volvocaceae</taxon>
        <taxon>Volvox</taxon>
    </lineage>
</organism>
<comment type="subcellular location">
    <subcellularLocation>
        <location evidence="1">Nucleus</location>
    </subcellularLocation>
</comment>